<gene>
    <name evidence="1" type="ORF">VTL71DRAFT_3677</name>
</gene>
<evidence type="ECO:0000313" key="1">
    <source>
        <dbReference type="EMBL" id="KAL2064540.1"/>
    </source>
</evidence>
<organism evidence="1 2">
    <name type="scientific">Oculimacula yallundae</name>
    <dbReference type="NCBI Taxonomy" id="86028"/>
    <lineage>
        <taxon>Eukaryota</taxon>
        <taxon>Fungi</taxon>
        <taxon>Dikarya</taxon>
        <taxon>Ascomycota</taxon>
        <taxon>Pezizomycotina</taxon>
        <taxon>Leotiomycetes</taxon>
        <taxon>Helotiales</taxon>
        <taxon>Ploettnerulaceae</taxon>
        <taxon>Oculimacula</taxon>
    </lineage>
</organism>
<accession>A0ABR4C4D8</accession>
<reference evidence="1 2" key="1">
    <citation type="journal article" date="2024" name="Commun. Biol.">
        <title>Comparative genomic analysis of thermophilic fungi reveals convergent evolutionary adaptations and gene losses.</title>
        <authorList>
            <person name="Steindorff A.S."/>
            <person name="Aguilar-Pontes M.V."/>
            <person name="Robinson A.J."/>
            <person name="Andreopoulos B."/>
            <person name="LaButti K."/>
            <person name="Kuo A."/>
            <person name="Mondo S."/>
            <person name="Riley R."/>
            <person name="Otillar R."/>
            <person name="Haridas S."/>
            <person name="Lipzen A."/>
            <person name="Grimwood J."/>
            <person name="Schmutz J."/>
            <person name="Clum A."/>
            <person name="Reid I.D."/>
            <person name="Moisan M.C."/>
            <person name="Butler G."/>
            <person name="Nguyen T.T.M."/>
            <person name="Dewar K."/>
            <person name="Conant G."/>
            <person name="Drula E."/>
            <person name="Henrissat B."/>
            <person name="Hansel C."/>
            <person name="Singer S."/>
            <person name="Hutchinson M.I."/>
            <person name="de Vries R.P."/>
            <person name="Natvig D.O."/>
            <person name="Powell A.J."/>
            <person name="Tsang A."/>
            <person name="Grigoriev I.V."/>
        </authorList>
    </citation>
    <scope>NUCLEOTIDE SEQUENCE [LARGE SCALE GENOMIC DNA]</scope>
    <source>
        <strain evidence="1 2">CBS 494.80</strain>
    </source>
</reference>
<keyword evidence="2" id="KW-1185">Reference proteome</keyword>
<name>A0ABR4C4D8_9HELO</name>
<comment type="caution">
    <text evidence="1">The sequence shown here is derived from an EMBL/GenBank/DDBJ whole genome shotgun (WGS) entry which is preliminary data.</text>
</comment>
<protein>
    <submittedName>
        <fullName evidence="1">Uncharacterized protein</fullName>
    </submittedName>
</protein>
<dbReference type="EMBL" id="JAZHXI010000013">
    <property type="protein sequence ID" value="KAL2064540.1"/>
    <property type="molecule type" value="Genomic_DNA"/>
</dbReference>
<sequence length="351" mass="38310">MSTDLITFLNYMSGWTDGTNKDIQSLIDEHNLFVSLGNFNPDPAIDSEFNTLVNLATTVRDETIAADALQISADVAAVASIWTFGFGMLAFVSLEATAIILRATISSKSKELNNKLGTVDNDIAALIDPNVFKYITAYKENNRIVAAKQAKGMNGQTCRSILLQFMAHIEMGGAKLDVATFKQYANSARKLYNSQEINAVYDALDSLNMSSKSDKDLKDFIDSIKGFTFGGSTALALVRVGSVSIMYYRMRIASKRLVEHNLAAEIIGGVEKETSVFKMMDGLGKFFAGIAVIASVADAVLEIIDIVDVVHQANKMIDELDGNIKKSYKDFFNGIKDAAKHYNEAIAKKTG</sequence>
<evidence type="ECO:0000313" key="2">
    <source>
        <dbReference type="Proteomes" id="UP001595075"/>
    </source>
</evidence>
<dbReference type="Proteomes" id="UP001595075">
    <property type="component" value="Unassembled WGS sequence"/>
</dbReference>
<proteinExistence type="predicted"/>